<evidence type="ECO:0000256" key="1">
    <source>
        <dbReference type="SAM" id="MobiDB-lite"/>
    </source>
</evidence>
<dbReference type="AlphaFoldDB" id="A0A6J2HYW7"/>
<protein>
    <submittedName>
        <fullName evidence="3">Uncharacterized protein</fullName>
    </submittedName>
</protein>
<feature type="compositionally biased region" description="Basic and acidic residues" evidence="1">
    <location>
        <begin position="24"/>
        <end position="34"/>
    </location>
</feature>
<dbReference type="GeneID" id="113996061"/>
<feature type="region of interest" description="Disordered" evidence="1">
    <location>
        <begin position="1"/>
        <end position="37"/>
    </location>
</feature>
<name>A0A6J2HYW7_9PASS</name>
<proteinExistence type="predicted"/>
<dbReference type="RefSeq" id="XP_027592502.1">
    <property type="nucleotide sequence ID" value="XM_027736701.2"/>
</dbReference>
<sequence length="103" mass="11248">MGEERAQGSGSLALADELNIKPPCEGKRDSDKESMLNGTKTAAAAGQFNLEAAIKSVDKMSSELKKLNVESQLLLCDLILNFNHPIKAKDLREAEEKTWSLTD</sequence>
<dbReference type="Proteomes" id="UP000504627">
    <property type="component" value="Unplaced"/>
</dbReference>
<reference evidence="3" key="1">
    <citation type="submission" date="2025-08" db="UniProtKB">
        <authorList>
            <consortium name="RefSeq"/>
        </authorList>
    </citation>
    <scope>IDENTIFICATION</scope>
    <source>
        <tissue evidence="3">Muscle</tissue>
    </source>
</reference>
<gene>
    <name evidence="3" type="primary">CUNH5orf58</name>
</gene>
<dbReference type="InParanoid" id="A0A6J2HYW7"/>
<evidence type="ECO:0000313" key="2">
    <source>
        <dbReference type="Proteomes" id="UP000504627"/>
    </source>
</evidence>
<accession>A0A6J2HYW7</accession>
<organism evidence="2 3">
    <name type="scientific">Pipra filicauda</name>
    <name type="common">Wire-tailed manakin</name>
    <dbReference type="NCBI Taxonomy" id="649802"/>
    <lineage>
        <taxon>Eukaryota</taxon>
        <taxon>Metazoa</taxon>
        <taxon>Chordata</taxon>
        <taxon>Craniata</taxon>
        <taxon>Vertebrata</taxon>
        <taxon>Euteleostomi</taxon>
        <taxon>Archelosauria</taxon>
        <taxon>Archosauria</taxon>
        <taxon>Dinosauria</taxon>
        <taxon>Saurischia</taxon>
        <taxon>Theropoda</taxon>
        <taxon>Coelurosauria</taxon>
        <taxon>Aves</taxon>
        <taxon>Neognathae</taxon>
        <taxon>Neoaves</taxon>
        <taxon>Telluraves</taxon>
        <taxon>Australaves</taxon>
        <taxon>Passeriformes</taxon>
        <taxon>Pipridae</taxon>
        <taxon>Pipra</taxon>
    </lineage>
</organism>
<dbReference type="CTD" id="120498687"/>
<keyword evidence="2" id="KW-1185">Reference proteome</keyword>
<evidence type="ECO:0000313" key="3">
    <source>
        <dbReference type="RefSeq" id="XP_027592502.1"/>
    </source>
</evidence>